<accession>A0A250WW88</accession>
<keyword evidence="3" id="KW-1185">Reference proteome</keyword>
<feature type="compositionally biased region" description="Polar residues" evidence="1">
    <location>
        <begin position="172"/>
        <end position="181"/>
    </location>
</feature>
<organism evidence="2 3">
    <name type="scientific">Chlamydomonas eustigma</name>
    <dbReference type="NCBI Taxonomy" id="1157962"/>
    <lineage>
        <taxon>Eukaryota</taxon>
        <taxon>Viridiplantae</taxon>
        <taxon>Chlorophyta</taxon>
        <taxon>core chlorophytes</taxon>
        <taxon>Chlorophyceae</taxon>
        <taxon>CS clade</taxon>
        <taxon>Chlamydomonadales</taxon>
        <taxon>Chlamydomonadaceae</taxon>
        <taxon>Chlamydomonas</taxon>
    </lineage>
</organism>
<protein>
    <submittedName>
        <fullName evidence="2">Uncharacterized protein</fullName>
    </submittedName>
</protein>
<comment type="caution">
    <text evidence="2">The sequence shown here is derived from an EMBL/GenBank/DDBJ whole genome shotgun (WGS) entry which is preliminary data.</text>
</comment>
<dbReference type="EMBL" id="BEGY01000010">
    <property type="protein sequence ID" value="GAX75097.1"/>
    <property type="molecule type" value="Genomic_DNA"/>
</dbReference>
<reference evidence="2 3" key="1">
    <citation type="submission" date="2017-08" db="EMBL/GenBank/DDBJ databases">
        <title>Acidophilic green algal genome provides insights into adaptation to an acidic environment.</title>
        <authorList>
            <person name="Hirooka S."/>
            <person name="Hirose Y."/>
            <person name="Kanesaki Y."/>
            <person name="Higuchi S."/>
            <person name="Fujiwara T."/>
            <person name="Onuma R."/>
            <person name="Era A."/>
            <person name="Ohbayashi R."/>
            <person name="Uzuka A."/>
            <person name="Nozaki H."/>
            <person name="Yoshikawa H."/>
            <person name="Miyagishima S.Y."/>
        </authorList>
    </citation>
    <scope>NUCLEOTIDE SEQUENCE [LARGE SCALE GENOMIC DNA]</scope>
    <source>
        <strain evidence="2 3">NIES-2499</strain>
    </source>
</reference>
<name>A0A250WW88_9CHLO</name>
<dbReference type="AlphaFoldDB" id="A0A250WW88"/>
<gene>
    <name evidence="2" type="ORF">CEUSTIGMA_g2541.t1</name>
</gene>
<dbReference type="Proteomes" id="UP000232323">
    <property type="component" value="Unassembled WGS sequence"/>
</dbReference>
<sequence>MPPKKTEMFFVLVGTEDDIEEFHYAFEDCSKSAGPFTLYPCHLAMSACSELQSCVTKHRKCHGVFLKESYCRGKEDQSVILKRRLKDTYPDVPVICWGKVDKGGKKRVDYDYGMEWSEEAGLSPIIQTVQKLRSGQIVSAANVGKAPAPLEEPAQQKKQPPSKSHSGLPASGGQSPIQLQMPNMGGMGYNNSMAASMGSPHTMFGSPSMMGMPSMMGGMTSMSPMMPTHQPSFNGHVSSPGTFGSMTEMSGGSMMSNMGVGGQHATLSGGLMGGQLQATGFMNTWNNNMSPQSSFPAMQQQQQQQVPAPSSGAVGLVAALMDELKHLRVLVEEKRVREAAAVQ</sequence>
<proteinExistence type="predicted"/>
<feature type="compositionally biased region" description="Polar residues" evidence="1">
    <location>
        <begin position="156"/>
        <end position="165"/>
    </location>
</feature>
<evidence type="ECO:0000256" key="1">
    <source>
        <dbReference type="SAM" id="MobiDB-lite"/>
    </source>
</evidence>
<evidence type="ECO:0000313" key="2">
    <source>
        <dbReference type="EMBL" id="GAX75097.1"/>
    </source>
</evidence>
<evidence type="ECO:0000313" key="3">
    <source>
        <dbReference type="Proteomes" id="UP000232323"/>
    </source>
</evidence>
<feature type="region of interest" description="Disordered" evidence="1">
    <location>
        <begin position="145"/>
        <end position="185"/>
    </location>
</feature>